<keyword evidence="1" id="KW-0808">Transferase</keyword>
<dbReference type="Pfam" id="PF00912">
    <property type="entry name" value="Transgly"/>
    <property type="match status" value="1"/>
</dbReference>
<protein>
    <submittedName>
        <fullName evidence="3">Transgly</fullName>
    </submittedName>
</protein>
<dbReference type="GO" id="GO:0030288">
    <property type="term" value="C:outer membrane-bounded periplasmic space"/>
    <property type="evidence" value="ECO:0007669"/>
    <property type="project" value="TreeGrafter"/>
</dbReference>
<dbReference type="PANTHER" id="PTHR32282:SF33">
    <property type="entry name" value="PEPTIDOGLYCAN GLYCOSYLTRANSFERASE"/>
    <property type="match status" value="1"/>
</dbReference>
<name>A0A060CJB3_9MICO</name>
<sequence length="75" mass="8364">TQQYVKNMLIDQALQDGDQFGVIKASEDSISRKLTEAKMAISLEKTMSKDEVLQGYLNAAQFGSRSILRRGGRAR</sequence>
<dbReference type="InterPro" id="IPR023346">
    <property type="entry name" value="Lysozyme-like_dom_sf"/>
</dbReference>
<reference evidence="3" key="1">
    <citation type="journal article" date="2013" name="Environ. Microbiol.">
        <title>Seasonally variable intestinal metagenomes of the red palm weevil (Rhynchophorus ferrugineus).</title>
        <authorList>
            <person name="Jia S."/>
            <person name="Zhang X."/>
            <person name="Zhang G."/>
            <person name="Yin A."/>
            <person name="Zhang S."/>
            <person name="Li F."/>
            <person name="Wang L."/>
            <person name="Zhao D."/>
            <person name="Yun Q."/>
            <person name="Tala"/>
            <person name="Wang J."/>
            <person name="Sun G."/>
            <person name="Baabdullah M."/>
            <person name="Yu X."/>
            <person name="Hu S."/>
            <person name="Al-Mssallem I.S."/>
            <person name="Yu J."/>
        </authorList>
    </citation>
    <scope>NUCLEOTIDE SEQUENCE</scope>
</reference>
<dbReference type="AlphaFoldDB" id="A0A060CJB3"/>
<dbReference type="EMBL" id="KF125533">
    <property type="protein sequence ID" value="AIA92861.1"/>
    <property type="molecule type" value="Genomic_DNA"/>
</dbReference>
<feature type="domain" description="Glycosyl transferase family 51" evidence="2">
    <location>
        <begin position="1"/>
        <end position="65"/>
    </location>
</feature>
<accession>A0A060CJB3</accession>
<dbReference type="InterPro" id="IPR036950">
    <property type="entry name" value="PBP_transglycosylase"/>
</dbReference>
<dbReference type="GO" id="GO:0008955">
    <property type="term" value="F:peptidoglycan glycosyltransferase activity"/>
    <property type="evidence" value="ECO:0007669"/>
    <property type="project" value="TreeGrafter"/>
</dbReference>
<dbReference type="PANTHER" id="PTHR32282">
    <property type="entry name" value="BINDING PROTEIN TRANSPEPTIDASE, PUTATIVE-RELATED"/>
    <property type="match status" value="1"/>
</dbReference>
<evidence type="ECO:0000259" key="2">
    <source>
        <dbReference type="Pfam" id="PF00912"/>
    </source>
</evidence>
<dbReference type="SUPFAM" id="SSF53955">
    <property type="entry name" value="Lysozyme-like"/>
    <property type="match status" value="1"/>
</dbReference>
<feature type="non-terminal residue" evidence="3">
    <location>
        <position position="75"/>
    </location>
</feature>
<organism evidence="3">
    <name type="scientific">uncultured Xylanimonas sp</name>
    <dbReference type="NCBI Taxonomy" id="876087"/>
    <lineage>
        <taxon>Bacteria</taxon>
        <taxon>Bacillati</taxon>
        <taxon>Actinomycetota</taxon>
        <taxon>Actinomycetes</taxon>
        <taxon>Micrococcales</taxon>
        <taxon>Promicromonosporaceae</taxon>
        <taxon>Xylanimonas</taxon>
        <taxon>environmental samples</taxon>
    </lineage>
</organism>
<proteinExistence type="predicted"/>
<feature type="non-terminal residue" evidence="3">
    <location>
        <position position="1"/>
    </location>
</feature>
<dbReference type="GO" id="GO:0009252">
    <property type="term" value="P:peptidoglycan biosynthetic process"/>
    <property type="evidence" value="ECO:0007669"/>
    <property type="project" value="TreeGrafter"/>
</dbReference>
<evidence type="ECO:0000313" key="3">
    <source>
        <dbReference type="EMBL" id="AIA92861.1"/>
    </source>
</evidence>
<evidence type="ECO:0000256" key="1">
    <source>
        <dbReference type="ARBA" id="ARBA00022679"/>
    </source>
</evidence>
<dbReference type="InterPro" id="IPR001264">
    <property type="entry name" value="Glyco_trans_51"/>
</dbReference>
<dbReference type="Gene3D" id="1.10.3810.10">
    <property type="entry name" value="Biosynthetic peptidoglycan transglycosylase-like"/>
    <property type="match status" value="1"/>
</dbReference>
<dbReference type="InterPro" id="IPR050396">
    <property type="entry name" value="Glycosyltr_51/Transpeptidase"/>
</dbReference>